<dbReference type="EMBL" id="LCTW02000332">
    <property type="protein sequence ID" value="KXX74642.1"/>
    <property type="molecule type" value="Genomic_DNA"/>
</dbReference>
<reference evidence="3 4" key="1">
    <citation type="journal article" date="2016" name="Genome Announc.">
        <title>Genome Sequence of Madurella mycetomatis mm55, Isolated from a Human Mycetoma Case in Sudan.</title>
        <authorList>
            <person name="Smit S."/>
            <person name="Derks M.F."/>
            <person name="Bervoets S."/>
            <person name="Fahal A."/>
            <person name="van Leeuwen W."/>
            <person name="van Belkum A."/>
            <person name="van de Sande W.W."/>
        </authorList>
    </citation>
    <scope>NUCLEOTIDE SEQUENCE [LARGE SCALE GENOMIC DNA]</scope>
    <source>
        <strain evidence="4">mm55</strain>
    </source>
</reference>
<organism evidence="3 4">
    <name type="scientific">Madurella mycetomatis</name>
    <dbReference type="NCBI Taxonomy" id="100816"/>
    <lineage>
        <taxon>Eukaryota</taxon>
        <taxon>Fungi</taxon>
        <taxon>Dikarya</taxon>
        <taxon>Ascomycota</taxon>
        <taxon>Pezizomycotina</taxon>
        <taxon>Sordariomycetes</taxon>
        <taxon>Sordariomycetidae</taxon>
        <taxon>Sordariales</taxon>
        <taxon>Sordariales incertae sedis</taxon>
        <taxon>Madurella</taxon>
    </lineage>
</organism>
<dbReference type="Pfam" id="PF10056">
    <property type="entry name" value="DUF2293"/>
    <property type="match status" value="1"/>
</dbReference>
<name>A0A175VTL1_9PEZI</name>
<proteinExistence type="predicted"/>
<dbReference type="PANTHER" id="PTHR38113:SF2">
    <property type="entry name" value="DUF2293 DOMAIN-CONTAINING PROTEIN"/>
    <property type="match status" value="1"/>
</dbReference>
<dbReference type="OrthoDB" id="5381833at2759"/>
<dbReference type="Proteomes" id="UP000078237">
    <property type="component" value="Unassembled WGS sequence"/>
</dbReference>
<dbReference type="VEuPathDB" id="FungiDB:MMYC01_208143"/>
<dbReference type="InterPro" id="IPR018744">
    <property type="entry name" value="DUF2293"/>
</dbReference>
<sequence>MAKKSAKLPPEPSVRASDPLPKGYRFVPKGNIYITKHCRQQTHEARKTLYVVLGDGGTNKPVGLRCPAHIYRAVMDQHRATARQRAAAVRKRDAAKEGDFEDTVTKLFPDIPREEIPRIVKHALKKHSGRVGRTGTVGLEERVTLAVWAHIRHVHTDYERLLKQGIGRLEAREQVWDRVNEMARRWGGRELRRPVVVPTKGTVKNERGVSPSALKKGKAKGVKKTVVYPPSGDGLVSQQMGREVPGGLRSDEVPGPERLARSATLVGAGRMTRRMLNSSRRVDYLAGHLDEPDGDVRGTVDGDDAFFSWHESTSGYDSSCSEWRD</sequence>
<comment type="caution">
    <text evidence="3">The sequence shown here is derived from an EMBL/GenBank/DDBJ whole genome shotgun (WGS) entry which is preliminary data.</text>
</comment>
<dbReference type="AlphaFoldDB" id="A0A175VTL1"/>
<evidence type="ECO:0000259" key="2">
    <source>
        <dbReference type="Pfam" id="PF10056"/>
    </source>
</evidence>
<gene>
    <name evidence="3" type="ORF">MMYC01_208143</name>
</gene>
<dbReference type="PANTHER" id="PTHR38113">
    <property type="match status" value="1"/>
</dbReference>
<evidence type="ECO:0000256" key="1">
    <source>
        <dbReference type="SAM" id="MobiDB-lite"/>
    </source>
</evidence>
<evidence type="ECO:0000313" key="3">
    <source>
        <dbReference type="EMBL" id="KXX74642.1"/>
    </source>
</evidence>
<evidence type="ECO:0000313" key="4">
    <source>
        <dbReference type="Proteomes" id="UP000078237"/>
    </source>
</evidence>
<feature type="region of interest" description="Disordered" evidence="1">
    <location>
        <begin position="221"/>
        <end position="255"/>
    </location>
</feature>
<feature type="region of interest" description="Disordered" evidence="1">
    <location>
        <begin position="1"/>
        <end position="21"/>
    </location>
</feature>
<keyword evidence="4" id="KW-1185">Reference proteome</keyword>
<accession>A0A175VTL1</accession>
<protein>
    <recommendedName>
        <fullName evidence="2">DUF2293 domain-containing protein</fullName>
    </recommendedName>
</protein>
<feature type="domain" description="DUF2293" evidence="2">
    <location>
        <begin position="104"/>
        <end position="187"/>
    </location>
</feature>